<feature type="region of interest" description="Disordered" evidence="1">
    <location>
        <begin position="60"/>
        <end position="86"/>
    </location>
</feature>
<evidence type="ECO:0000313" key="3">
    <source>
        <dbReference type="EMBL" id="OMJ09358.1"/>
    </source>
</evidence>
<dbReference type="GO" id="GO:0003735">
    <property type="term" value="F:structural constituent of ribosome"/>
    <property type="evidence" value="ECO:0007669"/>
    <property type="project" value="InterPro"/>
</dbReference>
<dbReference type="EMBL" id="LSSM01007087">
    <property type="protein sequence ID" value="OMJ09358.1"/>
    <property type="molecule type" value="Genomic_DNA"/>
</dbReference>
<gene>
    <name evidence="3" type="ORF">AYI69_g10709</name>
</gene>
<dbReference type="GO" id="GO:0005762">
    <property type="term" value="C:mitochondrial large ribosomal subunit"/>
    <property type="evidence" value="ECO:0007669"/>
    <property type="project" value="InterPro"/>
</dbReference>
<dbReference type="Proteomes" id="UP000187429">
    <property type="component" value="Unassembled WGS sequence"/>
</dbReference>
<sequence length="125" mass="14620">MASVRKFSEKMLKYLTEPIKNQQLAFSPNLINGKWREPKFSLRRQADLRKLCLLNGVEPESLGLPSKSEKKSVRYKPPKGHKSQRQYLEKKNKVEAALQDMPNKISSWKENTQKEFEKTKSLLPF</sequence>
<proteinExistence type="predicted"/>
<evidence type="ECO:0000259" key="2">
    <source>
        <dbReference type="Pfam" id="PF18126"/>
    </source>
</evidence>
<evidence type="ECO:0000313" key="4">
    <source>
        <dbReference type="Proteomes" id="UP000187429"/>
    </source>
</evidence>
<dbReference type="PANTHER" id="PTHR28041">
    <property type="entry name" value="54S RIBOSOMAL PROTEIN L25, MITOCHONDRIAL"/>
    <property type="match status" value="1"/>
</dbReference>
<feature type="domain" description="Large ribosomal subunit protein mL59" evidence="2">
    <location>
        <begin position="22"/>
        <end position="110"/>
    </location>
</feature>
<dbReference type="PANTHER" id="PTHR28041:SF1">
    <property type="entry name" value="LARGE RIBOSOMAL SUBUNIT PROTEIN ML59"/>
    <property type="match status" value="1"/>
</dbReference>
<name>A0A1R1X3Y9_9FUNG</name>
<dbReference type="Pfam" id="PF18126">
    <property type="entry name" value="Mitoc_mL59"/>
    <property type="match status" value="1"/>
</dbReference>
<dbReference type="AlphaFoldDB" id="A0A1R1X3Y9"/>
<feature type="compositionally biased region" description="Basic residues" evidence="1">
    <location>
        <begin position="73"/>
        <end position="84"/>
    </location>
</feature>
<comment type="caution">
    <text evidence="3">The sequence shown here is derived from an EMBL/GenBank/DDBJ whole genome shotgun (WGS) entry which is preliminary data.</text>
</comment>
<accession>A0A1R1X3Y9</accession>
<dbReference type="OrthoDB" id="18529at2759"/>
<dbReference type="InterPro" id="IPR037507">
    <property type="entry name" value="Ribosomal_mL59"/>
</dbReference>
<reference evidence="4" key="1">
    <citation type="submission" date="2017-01" db="EMBL/GenBank/DDBJ databases">
        <authorList>
            <person name="Wang Y."/>
            <person name="White M."/>
            <person name="Kvist S."/>
            <person name="Moncalvo J.-M."/>
        </authorList>
    </citation>
    <scope>NUCLEOTIDE SEQUENCE [LARGE SCALE GENOMIC DNA]</scope>
    <source>
        <strain evidence="4">ID-206-W2</strain>
    </source>
</reference>
<protein>
    <recommendedName>
        <fullName evidence="2">Large ribosomal subunit protein mL59 domain-containing protein</fullName>
    </recommendedName>
</protein>
<keyword evidence="4" id="KW-1185">Reference proteome</keyword>
<evidence type="ECO:0000256" key="1">
    <source>
        <dbReference type="SAM" id="MobiDB-lite"/>
    </source>
</evidence>
<organism evidence="3 4">
    <name type="scientific">Smittium culicis</name>
    <dbReference type="NCBI Taxonomy" id="133412"/>
    <lineage>
        <taxon>Eukaryota</taxon>
        <taxon>Fungi</taxon>
        <taxon>Fungi incertae sedis</taxon>
        <taxon>Zoopagomycota</taxon>
        <taxon>Kickxellomycotina</taxon>
        <taxon>Harpellomycetes</taxon>
        <taxon>Harpellales</taxon>
        <taxon>Legeriomycetaceae</taxon>
        <taxon>Smittium</taxon>
    </lineage>
</organism>
<dbReference type="InterPro" id="IPR040922">
    <property type="entry name" value="Ribosomal_mL59_dom"/>
</dbReference>